<dbReference type="PANTHER" id="PTHR43003">
    <property type="entry name" value="DNA-3-METHYLADENINE GLYCOSYLASE"/>
    <property type="match status" value="1"/>
</dbReference>
<dbReference type="InterPro" id="IPR051912">
    <property type="entry name" value="Alkylbase_DNA_Glycosylase/TA"/>
</dbReference>
<dbReference type="EMBL" id="JBIWXY010000001">
    <property type="protein sequence ID" value="MFJ5445074.1"/>
    <property type="molecule type" value="Genomic_DNA"/>
</dbReference>
<dbReference type="Gene3D" id="1.10.1670.40">
    <property type="match status" value="1"/>
</dbReference>
<protein>
    <recommendedName>
        <fullName evidence="2">DNA-3-methyladenine glycosylase II</fullName>
        <ecNumber evidence="2">3.2.2.21</ecNumber>
    </recommendedName>
</protein>
<dbReference type="Proteomes" id="UP001617669">
    <property type="component" value="Unassembled WGS sequence"/>
</dbReference>
<organism evidence="6 7">
    <name type="scientific">Methylobacillus methanolivorans</name>
    <dbReference type="NCBI Taxonomy" id="1848927"/>
    <lineage>
        <taxon>Bacteria</taxon>
        <taxon>Pseudomonadati</taxon>
        <taxon>Pseudomonadota</taxon>
        <taxon>Betaproteobacteria</taxon>
        <taxon>Nitrosomonadales</taxon>
        <taxon>Methylophilaceae</taxon>
        <taxon>Methylobacillus</taxon>
    </lineage>
</organism>
<dbReference type="SMART" id="SM00478">
    <property type="entry name" value="ENDO3c"/>
    <property type="match status" value="1"/>
</dbReference>
<dbReference type="RefSeq" id="WP_400878822.1">
    <property type="nucleotide sequence ID" value="NZ_JBIWXY010000001.1"/>
</dbReference>
<evidence type="ECO:0000256" key="1">
    <source>
        <dbReference type="ARBA" id="ARBA00000086"/>
    </source>
</evidence>
<evidence type="ECO:0000313" key="7">
    <source>
        <dbReference type="Proteomes" id="UP001617669"/>
    </source>
</evidence>
<dbReference type="Pfam" id="PF00730">
    <property type="entry name" value="HhH-GPD"/>
    <property type="match status" value="1"/>
</dbReference>
<evidence type="ECO:0000313" key="6">
    <source>
        <dbReference type="EMBL" id="MFJ5445074.1"/>
    </source>
</evidence>
<gene>
    <name evidence="6" type="ORF">ACIKP9_02410</name>
</gene>
<dbReference type="Gene3D" id="1.10.340.30">
    <property type="entry name" value="Hypothetical protein, domain 2"/>
    <property type="match status" value="1"/>
</dbReference>
<dbReference type="EC" id="3.2.2.21" evidence="2"/>
<accession>A0ABW8GIR3</accession>
<comment type="catalytic activity">
    <reaction evidence="1">
        <text>Hydrolysis of alkylated DNA, releasing 3-methyladenine, 3-methylguanine, 7-methylguanine and 7-methyladenine.</text>
        <dbReference type="EC" id="3.2.2.21"/>
    </reaction>
</comment>
<comment type="caution">
    <text evidence="6">The sequence shown here is derived from an EMBL/GenBank/DDBJ whole genome shotgun (WGS) entry which is preliminary data.</text>
</comment>
<feature type="domain" description="HhH-GPD" evidence="5">
    <location>
        <begin position="47"/>
        <end position="202"/>
    </location>
</feature>
<sequence>MSSSIQASQFLAAIDTDWARLIKLIGPKSDSTPAQQEPYEALIRAVAYQQLHGKAAAAILGRLLALYGGQFPEPAALLASDIADLRACGFSGRKISYMINLAEASLAGNIPDYVTALAMDDEALIAQLTTLPGIGRWTVEMMQMHTLGRPDILPVNDLGVREGYRRMKGLSTAPTARSLKEIGLAWRPYRSTAAWYLWQVPRDYTTAD</sequence>
<dbReference type="PANTHER" id="PTHR43003:SF5">
    <property type="entry name" value="DNA-3-METHYLADENINE GLYCOSYLASE"/>
    <property type="match status" value="1"/>
</dbReference>
<evidence type="ECO:0000256" key="4">
    <source>
        <dbReference type="ARBA" id="ARBA00023204"/>
    </source>
</evidence>
<evidence type="ECO:0000259" key="5">
    <source>
        <dbReference type="SMART" id="SM00478"/>
    </source>
</evidence>
<keyword evidence="3" id="KW-0227">DNA damage</keyword>
<evidence type="ECO:0000256" key="2">
    <source>
        <dbReference type="ARBA" id="ARBA00012000"/>
    </source>
</evidence>
<dbReference type="InterPro" id="IPR011257">
    <property type="entry name" value="DNA_glycosylase"/>
</dbReference>
<keyword evidence="7" id="KW-1185">Reference proteome</keyword>
<name>A0ABW8GIR3_9PROT</name>
<dbReference type="SUPFAM" id="SSF48150">
    <property type="entry name" value="DNA-glycosylase"/>
    <property type="match status" value="1"/>
</dbReference>
<dbReference type="InterPro" id="IPR003265">
    <property type="entry name" value="HhH-GPD_domain"/>
</dbReference>
<keyword evidence="4" id="KW-0234">DNA repair</keyword>
<reference evidence="6 7" key="1">
    <citation type="submission" date="2024-11" db="EMBL/GenBank/DDBJ databases">
        <authorList>
            <person name="Kaparullina E.N."/>
            <person name="Delegan Y.A."/>
            <person name="Doronina N.V."/>
        </authorList>
    </citation>
    <scope>NUCLEOTIDE SEQUENCE [LARGE SCALE GENOMIC DNA]</scope>
    <source>
        <strain evidence="6 7">7sh_L</strain>
    </source>
</reference>
<evidence type="ECO:0000256" key="3">
    <source>
        <dbReference type="ARBA" id="ARBA00022763"/>
    </source>
</evidence>
<dbReference type="CDD" id="cd00056">
    <property type="entry name" value="ENDO3c"/>
    <property type="match status" value="1"/>
</dbReference>
<proteinExistence type="predicted"/>